<dbReference type="SUPFAM" id="SSF88946">
    <property type="entry name" value="Sigma2 domain of RNA polymerase sigma factors"/>
    <property type="match status" value="1"/>
</dbReference>
<dbReference type="NCBIfam" id="TIGR02937">
    <property type="entry name" value="sigma70-ECF"/>
    <property type="match status" value="1"/>
</dbReference>
<dbReference type="Gene3D" id="1.10.10.10">
    <property type="entry name" value="Winged helix-like DNA-binding domain superfamily/Winged helix DNA-binding domain"/>
    <property type="match status" value="1"/>
</dbReference>
<dbReference type="Proteomes" id="UP000011700">
    <property type="component" value="Unassembled WGS sequence"/>
</dbReference>
<dbReference type="Pfam" id="PF04542">
    <property type="entry name" value="Sigma70_r2"/>
    <property type="match status" value="1"/>
</dbReference>
<name>M2VRB0_STUST</name>
<feature type="domain" description="RNA polymerase sigma factor 70 region 4 type 2" evidence="6">
    <location>
        <begin position="113"/>
        <end position="165"/>
    </location>
</feature>
<evidence type="ECO:0000313" key="7">
    <source>
        <dbReference type="EMBL" id="EME02154.1"/>
    </source>
</evidence>
<dbReference type="InterPro" id="IPR013249">
    <property type="entry name" value="RNA_pol_sigma70_r4_t2"/>
</dbReference>
<evidence type="ECO:0000256" key="2">
    <source>
        <dbReference type="ARBA" id="ARBA00023015"/>
    </source>
</evidence>
<evidence type="ECO:0000313" key="8">
    <source>
        <dbReference type="Proteomes" id="UP000011700"/>
    </source>
</evidence>
<evidence type="ECO:0000256" key="4">
    <source>
        <dbReference type="ARBA" id="ARBA00023163"/>
    </source>
</evidence>
<dbReference type="PATRIC" id="fig|1212548.4.peg.119"/>
<sequence>MRPVSPGDSSHHSQLHRLYSEHHGWLQGWLRRRLGCSADAADLAQDTFFRLLTRPPLQLAEPRAYLATVANRLLINLYRRRSLEQAYLEALASLPEDEAPTLERQALILEVLNEVDQVLTRLPTRARQAFLMSQLEGHTQEQIATHLGIHVRSVQRYLARAYEECIVLAAELP</sequence>
<keyword evidence="2" id="KW-0805">Transcription regulation</keyword>
<keyword evidence="3" id="KW-0731">Sigma factor</keyword>
<evidence type="ECO:0000259" key="6">
    <source>
        <dbReference type="Pfam" id="PF08281"/>
    </source>
</evidence>
<dbReference type="InterPro" id="IPR036388">
    <property type="entry name" value="WH-like_DNA-bd_sf"/>
</dbReference>
<dbReference type="FunFam" id="1.10.1740.10:FF:000009">
    <property type="entry name" value="RNA polymerase sigma factor"/>
    <property type="match status" value="1"/>
</dbReference>
<evidence type="ECO:0000256" key="3">
    <source>
        <dbReference type="ARBA" id="ARBA00023082"/>
    </source>
</evidence>
<dbReference type="Gene3D" id="1.10.1740.10">
    <property type="match status" value="1"/>
</dbReference>
<comment type="caution">
    <text evidence="7">The sequence shown here is derived from an EMBL/GenBank/DDBJ whole genome shotgun (WGS) entry which is preliminary data.</text>
</comment>
<feature type="domain" description="RNA polymerase sigma-70 region 2" evidence="5">
    <location>
        <begin position="18"/>
        <end position="82"/>
    </location>
</feature>
<dbReference type="InterPro" id="IPR013325">
    <property type="entry name" value="RNA_pol_sigma_r2"/>
</dbReference>
<evidence type="ECO:0000256" key="1">
    <source>
        <dbReference type="ARBA" id="ARBA00010641"/>
    </source>
</evidence>
<dbReference type="GO" id="GO:0016987">
    <property type="term" value="F:sigma factor activity"/>
    <property type="evidence" value="ECO:0007669"/>
    <property type="project" value="UniProtKB-KW"/>
</dbReference>
<accession>M2VRB0</accession>
<gene>
    <name evidence="7" type="ORF">B381_00650</name>
</gene>
<protein>
    <submittedName>
        <fullName evidence="7">ECF subfamily RNA polymerase sigma-70 factor</fullName>
    </submittedName>
</protein>
<proteinExistence type="inferred from homology"/>
<dbReference type="PANTHER" id="PTHR43133">
    <property type="entry name" value="RNA POLYMERASE ECF-TYPE SIGMA FACTO"/>
    <property type="match status" value="1"/>
</dbReference>
<dbReference type="InterPro" id="IPR007627">
    <property type="entry name" value="RNA_pol_sigma70_r2"/>
</dbReference>
<dbReference type="OrthoDB" id="9797134at2"/>
<dbReference type="EMBL" id="AOBS01000007">
    <property type="protein sequence ID" value="EME02154.1"/>
    <property type="molecule type" value="Genomic_DNA"/>
</dbReference>
<comment type="similarity">
    <text evidence="1">Belongs to the sigma-70 factor family. ECF subfamily.</text>
</comment>
<keyword evidence="4" id="KW-0804">Transcription</keyword>
<dbReference type="GO" id="GO:0003677">
    <property type="term" value="F:DNA binding"/>
    <property type="evidence" value="ECO:0007669"/>
    <property type="project" value="InterPro"/>
</dbReference>
<dbReference type="InterPro" id="IPR039425">
    <property type="entry name" value="RNA_pol_sigma-70-like"/>
</dbReference>
<dbReference type="GO" id="GO:0006352">
    <property type="term" value="P:DNA-templated transcription initiation"/>
    <property type="evidence" value="ECO:0007669"/>
    <property type="project" value="InterPro"/>
</dbReference>
<dbReference type="eggNOG" id="COG1595">
    <property type="taxonomic scope" value="Bacteria"/>
</dbReference>
<dbReference type="SUPFAM" id="SSF88659">
    <property type="entry name" value="Sigma3 and sigma4 domains of RNA polymerase sigma factors"/>
    <property type="match status" value="1"/>
</dbReference>
<dbReference type="PANTHER" id="PTHR43133:SF63">
    <property type="entry name" value="RNA POLYMERASE SIGMA FACTOR FECI-RELATED"/>
    <property type="match status" value="1"/>
</dbReference>
<dbReference type="InterPro" id="IPR013324">
    <property type="entry name" value="RNA_pol_sigma_r3/r4-like"/>
</dbReference>
<evidence type="ECO:0000259" key="5">
    <source>
        <dbReference type="Pfam" id="PF04542"/>
    </source>
</evidence>
<reference evidence="7 8" key="1">
    <citation type="journal article" date="2013" name="Genome Announc.">
        <title>Draft Genome of Pseudomonas stutzeri Strain NF13, a Nitrogen Fixer Isolated from the Galapagos Rift Hydrothermal Vent.</title>
        <authorList>
            <person name="Pena A."/>
            <person name="Busquets A."/>
            <person name="Gomila M."/>
            <person name="Mayol J."/>
            <person name="Bosch R."/>
            <person name="Nogales B."/>
            <person name="Garcia-Valdes E."/>
            <person name="Bennasar A."/>
            <person name="Lalucat J."/>
        </authorList>
    </citation>
    <scope>NUCLEOTIDE SEQUENCE [LARGE SCALE GENOMIC DNA]</scope>
    <source>
        <strain evidence="7 8">NF13</strain>
    </source>
</reference>
<dbReference type="Pfam" id="PF08281">
    <property type="entry name" value="Sigma70_r4_2"/>
    <property type="match status" value="1"/>
</dbReference>
<dbReference type="NCBIfam" id="NF009180">
    <property type="entry name" value="PRK12528.1"/>
    <property type="match status" value="1"/>
</dbReference>
<dbReference type="RefSeq" id="WP_003297785.1">
    <property type="nucleotide sequence ID" value="NZ_AOBS01000007.1"/>
</dbReference>
<organism evidence="7 8">
    <name type="scientific">Stutzerimonas stutzeri NF13</name>
    <dbReference type="NCBI Taxonomy" id="1212548"/>
    <lineage>
        <taxon>Bacteria</taxon>
        <taxon>Pseudomonadati</taxon>
        <taxon>Pseudomonadota</taxon>
        <taxon>Gammaproteobacteria</taxon>
        <taxon>Pseudomonadales</taxon>
        <taxon>Pseudomonadaceae</taxon>
        <taxon>Stutzerimonas</taxon>
    </lineage>
</organism>
<dbReference type="AlphaFoldDB" id="M2VRB0"/>
<dbReference type="InterPro" id="IPR014284">
    <property type="entry name" value="RNA_pol_sigma-70_dom"/>
</dbReference>